<feature type="region of interest" description="Disordered" evidence="4">
    <location>
        <begin position="589"/>
        <end position="641"/>
    </location>
</feature>
<dbReference type="InterPro" id="IPR025239">
    <property type="entry name" value="DUF4187"/>
</dbReference>
<dbReference type="PROSITE" id="PS00028">
    <property type="entry name" value="ZINC_FINGER_C2H2_1"/>
    <property type="match status" value="1"/>
</dbReference>
<evidence type="ECO:0000256" key="4">
    <source>
        <dbReference type="SAM" id="MobiDB-lite"/>
    </source>
</evidence>
<evidence type="ECO:0000259" key="5">
    <source>
        <dbReference type="PROSITE" id="PS00028"/>
    </source>
</evidence>
<dbReference type="EMBL" id="JAUJLE010000012">
    <property type="protein sequence ID" value="KAK1010233.1"/>
    <property type="molecule type" value="Genomic_DNA"/>
</dbReference>
<gene>
    <name evidence="6" type="ORF">LTR91_002629</name>
</gene>
<feature type="region of interest" description="Disordered" evidence="4">
    <location>
        <begin position="57"/>
        <end position="121"/>
    </location>
</feature>
<dbReference type="InterPro" id="IPR013087">
    <property type="entry name" value="Znf_C2H2_type"/>
</dbReference>
<sequence length="927" mass="103887">MDAYDAYAPSPQPVRGPPREREDYRSADPYRDRRRSPGSYASRRICLLTANPFIDRRRERRRSRSPTHIDRYQPDRLPRDDYYRDRRDDPTPRDRRRSSPQPTAIDRYVPGQDAPAPQLMVNPLPDPMKLDFQVGFTWFAEWWRTEQRIKDDKERLRSGKAPPRLRGERETREDRDAERPKIQAAYDLYKENLQKLQAQTFVRMHKMEDWFRERYVPEAKEPYRGRLMDFRKTLFARWQADLEDGMFDEFTLEGIYKSESNGLGGILEKEEGETTAAAEVLGVGDLLPSKGGDIRDSMALTPTLLIKTIAPTVTREKFEAFAKEHLGEGEGGYMHLSLSDPNPLKKCHRMGWILLNSESEQVVEDATPSLKVESIICEDGEPAEGEVPILPAKPKTTSDKALEKINAKTIEDPERGNFTVHCGVHRPPEAPRKKALWDLFSAPERVARDLDLATRLVRKLDNELGDEYFGAATIEARVQQLADQGFLQPVAPPCKPAKAEVDMDVDAGEVEDEGIIADDADEDETDDPELLVKKKQLDLLVEYLRRVYNLCFFCVFESDSVHELQRKCPGGHLRRPRASLTSVAKEVARASASGEEFPLRKNGTSKNTAETSRGEGEDEADFGESGSPLEERKAAAMKPSARNAQQLQRAFNWVKTYEEKILQWLEPENVALKKLGGTPLEEGVEEELTKFVKQEDASKYRCKVPECTKLFKGTDFWRKHVEKRHVEFYERVYSDVRLVNTYVVDPAHIAPSRSDANSNGHFPLNNHVPTGTPRGFQLPSQFPMGFPMGAGVPSPVAAGMWGPGNLPSGMAAAWGPPGSAAGHVGFGPMRAMGGRNNYTGLNGFGNGGARVMGAPYQRNDPRGQRGMPMMAGARPMGMPGMPGFGMGMEGGALAMGPKEAVQGRQLRSYEDLDADAGNGKATGELDY</sequence>
<dbReference type="InterPro" id="IPR039727">
    <property type="entry name" value="SE/Ars2"/>
</dbReference>
<organism evidence="6 7">
    <name type="scientific">Friedmanniomyces endolithicus</name>
    <dbReference type="NCBI Taxonomy" id="329885"/>
    <lineage>
        <taxon>Eukaryota</taxon>
        <taxon>Fungi</taxon>
        <taxon>Dikarya</taxon>
        <taxon>Ascomycota</taxon>
        <taxon>Pezizomycotina</taxon>
        <taxon>Dothideomycetes</taxon>
        <taxon>Dothideomycetidae</taxon>
        <taxon>Mycosphaerellales</taxon>
        <taxon>Teratosphaeriaceae</taxon>
        <taxon>Friedmanniomyces</taxon>
    </lineage>
</organism>
<protein>
    <recommendedName>
        <fullName evidence="5">C2H2-type domain-containing protein</fullName>
    </recommendedName>
</protein>
<evidence type="ECO:0000313" key="7">
    <source>
        <dbReference type="Proteomes" id="UP001175353"/>
    </source>
</evidence>
<dbReference type="Pfam" id="PF12066">
    <property type="entry name" value="SERRATE_Ars2_N"/>
    <property type="match status" value="1"/>
</dbReference>
<comment type="subcellular location">
    <subcellularLocation>
        <location evidence="1">Nucleus</location>
    </subcellularLocation>
</comment>
<feature type="compositionally biased region" description="Polar residues" evidence="4">
    <location>
        <begin position="602"/>
        <end position="611"/>
    </location>
</feature>
<dbReference type="PANTHER" id="PTHR13165">
    <property type="entry name" value="ARSENITE-RESISTANCE PROTEIN 2"/>
    <property type="match status" value="1"/>
</dbReference>
<comment type="caution">
    <text evidence="6">The sequence shown here is derived from an EMBL/GenBank/DDBJ whole genome shotgun (WGS) entry which is preliminary data.</text>
</comment>
<reference evidence="6" key="1">
    <citation type="submission" date="2023-06" db="EMBL/GenBank/DDBJ databases">
        <title>Black Yeasts Isolated from many extreme environments.</title>
        <authorList>
            <person name="Coleine C."/>
            <person name="Stajich J.E."/>
            <person name="Selbmann L."/>
        </authorList>
    </citation>
    <scope>NUCLEOTIDE SEQUENCE</scope>
    <source>
        <strain evidence="6">CCFEE 5200</strain>
    </source>
</reference>
<feature type="domain" description="C2H2-type" evidence="5">
    <location>
        <begin position="702"/>
        <end position="725"/>
    </location>
</feature>
<feature type="compositionally biased region" description="Basic and acidic residues" evidence="4">
    <location>
        <begin position="165"/>
        <end position="178"/>
    </location>
</feature>
<dbReference type="PANTHER" id="PTHR13165:SF0">
    <property type="entry name" value="SERRATE RNA EFFECTOR MOLECULE HOMOLOG"/>
    <property type="match status" value="1"/>
</dbReference>
<dbReference type="GO" id="GO:0031047">
    <property type="term" value="P:regulatory ncRNA-mediated gene silencing"/>
    <property type="evidence" value="ECO:0007669"/>
    <property type="project" value="UniProtKB-ARBA"/>
</dbReference>
<evidence type="ECO:0000256" key="3">
    <source>
        <dbReference type="ARBA" id="ARBA00023242"/>
    </source>
</evidence>
<evidence type="ECO:0000256" key="2">
    <source>
        <dbReference type="ARBA" id="ARBA00005407"/>
    </source>
</evidence>
<keyword evidence="7" id="KW-1185">Reference proteome</keyword>
<evidence type="ECO:0000313" key="6">
    <source>
        <dbReference type="EMBL" id="KAK1010233.1"/>
    </source>
</evidence>
<comment type="similarity">
    <text evidence="2">Belongs to the ARS2 family.</text>
</comment>
<feature type="region of interest" description="Disordered" evidence="4">
    <location>
        <begin position="1"/>
        <end position="43"/>
    </location>
</feature>
<dbReference type="Pfam" id="PF04959">
    <property type="entry name" value="ARS2"/>
    <property type="match status" value="1"/>
</dbReference>
<feature type="region of interest" description="Disordered" evidence="4">
    <location>
        <begin position="905"/>
        <end position="927"/>
    </location>
</feature>
<dbReference type="InterPro" id="IPR021933">
    <property type="entry name" value="SERRATE/Ars2_N"/>
</dbReference>
<dbReference type="Proteomes" id="UP001175353">
    <property type="component" value="Unassembled WGS sequence"/>
</dbReference>
<proteinExistence type="inferred from homology"/>
<dbReference type="GO" id="GO:0016070">
    <property type="term" value="P:RNA metabolic process"/>
    <property type="evidence" value="ECO:0007669"/>
    <property type="project" value="UniProtKB-ARBA"/>
</dbReference>
<feature type="compositionally biased region" description="Basic and acidic residues" evidence="4">
    <location>
        <begin position="17"/>
        <end position="31"/>
    </location>
</feature>
<dbReference type="SMART" id="SM01173">
    <property type="entry name" value="DUF4187"/>
    <property type="match status" value="1"/>
</dbReference>
<evidence type="ECO:0000256" key="1">
    <source>
        <dbReference type="ARBA" id="ARBA00004123"/>
    </source>
</evidence>
<dbReference type="GO" id="GO:0016604">
    <property type="term" value="C:nuclear body"/>
    <property type="evidence" value="ECO:0007669"/>
    <property type="project" value="TreeGrafter"/>
</dbReference>
<dbReference type="AlphaFoldDB" id="A0AAN6R0J7"/>
<accession>A0AAN6R0J7</accession>
<name>A0AAN6R0J7_9PEZI</name>
<feature type="compositionally biased region" description="Basic and acidic residues" evidence="4">
    <location>
        <begin position="67"/>
        <end position="93"/>
    </location>
</feature>
<dbReference type="InterPro" id="IPR007042">
    <property type="entry name" value="SERRATE/Ars2_C"/>
</dbReference>
<feature type="region of interest" description="Disordered" evidence="4">
    <location>
        <begin position="152"/>
        <end position="178"/>
    </location>
</feature>
<dbReference type="Pfam" id="PF13821">
    <property type="entry name" value="DUF4187"/>
    <property type="match status" value="1"/>
</dbReference>
<keyword evidence="3" id="KW-0539">Nucleus</keyword>